<dbReference type="RefSeq" id="WP_422862846.1">
    <property type="nucleotide sequence ID" value="NZ_JAMSKV010000002.1"/>
</dbReference>
<evidence type="ECO:0000313" key="4">
    <source>
        <dbReference type="EMBL" id="MCQ8277396.1"/>
    </source>
</evidence>
<evidence type="ECO:0000256" key="2">
    <source>
        <dbReference type="SAM" id="Phobius"/>
    </source>
</evidence>
<organism evidence="4 5">
    <name type="scientific">Endosaccharibacter trunci</name>
    <dbReference type="NCBI Taxonomy" id="2812733"/>
    <lineage>
        <taxon>Bacteria</taxon>
        <taxon>Pseudomonadati</taxon>
        <taxon>Pseudomonadota</taxon>
        <taxon>Alphaproteobacteria</taxon>
        <taxon>Acetobacterales</taxon>
        <taxon>Acetobacteraceae</taxon>
        <taxon>Endosaccharibacter</taxon>
    </lineage>
</organism>
<comment type="caution">
    <text evidence="4">The sequence shown here is derived from an EMBL/GenBank/DDBJ whole genome shotgun (WGS) entry which is preliminary data.</text>
</comment>
<protein>
    <submittedName>
        <fullName evidence="4">DUF4396 domain-containing protein</fullName>
    </submittedName>
</protein>
<reference evidence="4 5" key="1">
    <citation type="submission" date="2022-06" db="EMBL/GenBank/DDBJ databases">
        <title>Endosaccharibacter gen. nov., sp. nov., endophytic bacteria isolated from sugarcane.</title>
        <authorList>
            <person name="Pitiwittayakul N."/>
            <person name="Yukphan P."/>
            <person name="Charoenyingcharoen P."/>
            <person name="Tanasupawat S."/>
        </authorList>
    </citation>
    <scope>NUCLEOTIDE SEQUENCE [LARGE SCALE GENOMIC DNA]</scope>
    <source>
        <strain evidence="4 5">KSS8</strain>
    </source>
</reference>
<keyword evidence="2" id="KW-0812">Transmembrane</keyword>
<feature type="transmembrane region" description="Helical" evidence="2">
    <location>
        <begin position="179"/>
        <end position="199"/>
    </location>
</feature>
<keyword evidence="5" id="KW-1185">Reference proteome</keyword>
<accession>A0ABT1W5H7</accession>
<dbReference type="Proteomes" id="UP001524587">
    <property type="component" value="Unassembled WGS sequence"/>
</dbReference>
<keyword evidence="2" id="KW-0472">Membrane</keyword>
<feature type="transmembrane region" description="Helical" evidence="2">
    <location>
        <begin position="38"/>
        <end position="58"/>
    </location>
</feature>
<evidence type="ECO:0000256" key="1">
    <source>
        <dbReference type="SAM" id="MobiDB-lite"/>
    </source>
</evidence>
<keyword evidence="2" id="KW-1133">Transmembrane helix</keyword>
<feature type="transmembrane region" description="Helical" evidence="2">
    <location>
        <begin position="136"/>
        <end position="158"/>
    </location>
</feature>
<evidence type="ECO:0000313" key="5">
    <source>
        <dbReference type="Proteomes" id="UP001524587"/>
    </source>
</evidence>
<feature type="transmembrane region" description="Helical" evidence="2">
    <location>
        <begin position="6"/>
        <end position="26"/>
    </location>
</feature>
<feature type="region of interest" description="Disordered" evidence="1">
    <location>
        <begin position="68"/>
        <end position="88"/>
    </location>
</feature>
<gene>
    <name evidence="4" type="ORF">NFI95_02890</name>
</gene>
<dbReference type="InterPro" id="IPR025509">
    <property type="entry name" value="DUF4396"/>
</dbReference>
<dbReference type="Pfam" id="PF14342">
    <property type="entry name" value="DUF4396"/>
    <property type="match status" value="1"/>
</dbReference>
<proteinExistence type="predicted"/>
<sequence>MIPPWLHTASLVSLGLGAVCAVLLLVDCLRRPPHMAIMILVWPICCLFGSLAVVWLYWTHGRAPAPSDHGDHEHQHHHHHHGSGSPKTGFASVATDTLHCGSGCTLGDVCGETLLLFVPQIAVWIGFPALSCDRMFAGWIVDTVFAYGFGILFQFFAIAPMRGLGLRDGLVAAIKADTLSLLSWQAGMFAFMAFAHYVLFERLLGTRVSADSPVFWFAMQAAMLCGFATAFPMNRWLIGVGLKDGM</sequence>
<name>A0ABT1W5H7_9PROT</name>
<feature type="transmembrane region" description="Helical" evidence="2">
    <location>
        <begin position="214"/>
        <end position="233"/>
    </location>
</feature>
<feature type="domain" description="DUF4396" evidence="3">
    <location>
        <begin position="92"/>
        <end position="243"/>
    </location>
</feature>
<dbReference type="EMBL" id="JAMSKV010000002">
    <property type="protein sequence ID" value="MCQ8277396.1"/>
    <property type="molecule type" value="Genomic_DNA"/>
</dbReference>
<evidence type="ECO:0000259" key="3">
    <source>
        <dbReference type="Pfam" id="PF14342"/>
    </source>
</evidence>